<dbReference type="PANTHER" id="PTHR43353">
    <property type="entry name" value="SUCCINATE-SEMIALDEHYDE DEHYDROGENASE, MITOCHONDRIAL"/>
    <property type="match status" value="1"/>
</dbReference>
<dbReference type="InterPro" id="IPR050740">
    <property type="entry name" value="Aldehyde_DH_Superfamily"/>
</dbReference>
<keyword evidence="4" id="KW-1185">Reference proteome</keyword>
<dbReference type="InterPro" id="IPR016163">
    <property type="entry name" value="Ald_DH_C"/>
</dbReference>
<reference evidence="3 4" key="1">
    <citation type="submission" date="2024-01" db="EMBL/GenBank/DDBJ databases">
        <title>Pedobacter sp. nov., isolated from fresh soil.</title>
        <authorList>
            <person name="Le N.T.T."/>
        </authorList>
    </citation>
    <scope>NUCLEOTIDE SEQUENCE [LARGE SCALE GENOMIC DNA]</scope>
    <source>
        <strain evidence="3 4">KR3-3</strain>
    </source>
</reference>
<dbReference type="SUPFAM" id="SSF53720">
    <property type="entry name" value="ALDH-like"/>
    <property type="match status" value="1"/>
</dbReference>
<dbReference type="RefSeq" id="WP_330107205.1">
    <property type="nucleotide sequence ID" value="NZ_JAZDQT010000001.1"/>
</dbReference>
<protein>
    <submittedName>
        <fullName evidence="3">Aldehyde dehydrogenase (NADP(+))</fullName>
    </submittedName>
</protein>
<dbReference type="InterPro" id="IPR015590">
    <property type="entry name" value="Aldehyde_DH_dom"/>
</dbReference>
<dbReference type="Gene3D" id="3.40.309.10">
    <property type="entry name" value="Aldehyde Dehydrogenase, Chain A, domain 2"/>
    <property type="match status" value="1"/>
</dbReference>
<dbReference type="Gene3D" id="3.40.605.10">
    <property type="entry name" value="Aldehyde Dehydrogenase, Chain A, domain 1"/>
    <property type="match status" value="1"/>
</dbReference>
<dbReference type="InterPro" id="IPR016161">
    <property type="entry name" value="Ald_DH/histidinol_DH"/>
</dbReference>
<feature type="domain" description="Aldehyde dehydrogenase" evidence="2">
    <location>
        <begin position="9"/>
        <end position="426"/>
    </location>
</feature>
<keyword evidence="1" id="KW-0560">Oxidoreductase</keyword>
<evidence type="ECO:0000256" key="1">
    <source>
        <dbReference type="ARBA" id="ARBA00023002"/>
    </source>
</evidence>
<comment type="caution">
    <text evidence="3">The sequence shown here is derived from an EMBL/GenBank/DDBJ whole genome shotgun (WGS) entry which is preliminary data.</text>
</comment>
<dbReference type="Pfam" id="PF00171">
    <property type="entry name" value="Aldedh"/>
    <property type="match status" value="1"/>
</dbReference>
<dbReference type="EMBL" id="JAZDQT010000001">
    <property type="protein sequence ID" value="MEE1944846.1"/>
    <property type="molecule type" value="Genomic_DNA"/>
</dbReference>
<organism evidence="3 4">
    <name type="scientific">Pedobacter albus</name>
    <dbReference type="NCBI Taxonomy" id="3113905"/>
    <lineage>
        <taxon>Bacteria</taxon>
        <taxon>Pseudomonadati</taxon>
        <taxon>Bacteroidota</taxon>
        <taxon>Sphingobacteriia</taxon>
        <taxon>Sphingobacteriales</taxon>
        <taxon>Sphingobacteriaceae</taxon>
        <taxon>Pedobacter</taxon>
    </lineage>
</organism>
<name>A0ABU7I6B8_9SPHI</name>
<dbReference type="InterPro" id="IPR016162">
    <property type="entry name" value="Ald_DH_N"/>
</dbReference>
<dbReference type="Proteomes" id="UP001336835">
    <property type="component" value="Unassembled WGS sequence"/>
</dbReference>
<dbReference type="InterPro" id="IPR044151">
    <property type="entry name" value="ALDH_KGSADH"/>
</dbReference>
<evidence type="ECO:0000313" key="3">
    <source>
        <dbReference type="EMBL" id="MEE1944846.1"/>
    </source>
</evidence>
<accession>A0ABU7I6B8</accession>
<evidence type="ECO:0000313" key="4">
    <source>
        <dbReference type="Proteomes" id="UP001336835"/>
    </source>
</evidence>
<proteinExistence type="predicted"/>
<sequence>MYQDTSIAMLDELLASSVRAYHQYKTYSLRQRADFMRAIAKEIELLGDELIETAHAETNLPAARLMNERARTIFQLNSYADAAEQGNWLEASIDTALPERTPPKPDLRKMLVPLGTVVVFGASNFPFAYSTAGGDTACAFAAGCPVVVKAHPAHAKTSTLVADAIHKAAEQCQMPDGIFHHVYGAGFETGEYLAKHPAVKAIGFTGSFSGGKALFDWANQRKNPIPVFAEMGSVNPIFLLPEKLQTEAEALAKQCAGSITLGMGQFCTNPGLLIAIDGEGLDRFVQHLRKEIKSVMPSKMLHAGIAKNFGEKLEKALAQKGVQLLTQTEQNMGEGEGLISIATTTARTFLNNPVLHEEVFGPYSLIIQCQNEAEMLEIAQKLEGQLTATLMATPKDMRQHRELLTYVQEICGRFILNNVPTGVEVSLPMQHGGPFPASTDSRFTSVGADGIKRFARPVCFQNWGDEFLPDELKNGNPLQIWRTINNELTRDAIS</sequence>
<dbReference type="CDD" id="cd07129">
    <property type="entry name" value="ALDH_KGSADH"/>
    <property type="match status" value="1"/>
</dbReference>
<evidence type="ECO:0000259" key="2">
    <source>
        <dbReference type="Pfam" id="PF00171"/>
    </source>
</evidence>
<dbReference type="PANTHER" id="PTHR43353:SF3">
    <property type="entry name" value="ALDEHYDE DEHYDROGENASE-RELATED"/>
    <property type="match status" value="1"/>
</dbReference>
<gene>
    <name evidence="3" type="ORF">VRU48_07000</name>
</gene>